<comment type="caution">
    <text evidence="7">The sequence shown here is derived from an EMBL/GenBank/DDBJ whole genome shotgun (WGS) entry which is preliminary data.</text>
</comment>
<organism evidence="7 8">
    <name type="scientific">Thalassococcus arenae</name>
    <dbReference type="NCBI Taxonomy" id="2851652"/>
    <lineage>
        <taxon>Bacteria</taxon>
        <taxon>Pseudomonadati</taxon>
        <taxon>Pseudomonadota</taxon>
        <taxon>Alphaproteobacteria</taxon>
        <taxon>Rhodobacterales</taxon>
        <taxon>Roseobacteraceae</taxon>
        <taxon>Thalassococcus</taxon>
    </lineage>
</organism>
<name>A0ABS6N503_9RHOB</name>
<comment type="similarity">
    <text evidence="2">Belongs to the zinc-containing alcohol dehydrogenase family.</text>
</comment>
<dbReference type="RefSeq" id="WP_217776608.1">
    <property type="nucleotide sequence ID" value="NZ_JAHRWL010000001.1"/>
</dbReference>
<protein>
    <submittedName>
        <fullName evidence="7">Alcohol dehydrogenase catalytic domain-containing protein</fullName>
    </submittedName>
</protein>
<dbReference type="InterPro" id="IPR013154">
    <property type="entry name" value="ADH-like_N"/>
</dbReference>
<dbReference type="SMART" id="SM00829">
    <property type="entry name" value="PKS_ER"/>
    <property type="match status" value="1"/>
</dbReference>
<evidence type="ECO:0000256" key="4">
    <source>
        <dbReference type="ARBA" id="ARBA00022833"/>
    </source>
</evidence>
<keyword evidence="4" id="KW-0862">Zinc</keyword>
<dbReference type="Proteomes" id="UP001166293">
    <property type="component" value="Unassembled WGS sequence"/>
</dbReference>
<dbReference type="Pfam" id="PF00107">
    <property type="entry name" value="ADH_zinc_N"/>
    <property type="match status" value="1"/>
</dbReference>
<evidence type="ECO:0000313" key="7">
    <source>
        <dbReference type="EMBL" id="MBV2358757.1"/>
    </source>
</evidence>
<dbReference type="InterPro" id="IPR020843">
    <property type="entry name" value="ER"/>
</dbReference>
<evidence type="ECO:0000256" key="5">
    <source>
        <dbReference type="ARBA" id="ARBA00023002"/>
    </source>
</evidence>
<sequence length="326" mass="34087">MKALIYDGVETLGFRDAPDPKPAAGEHLIRVEAVGICGSDMHAYLGHDARRPAPLILGHEAAGTIIGGDRDGERVTLNPLVTCLTCPACLAGRENLCPSRQIISMPPREGAFAQFVSMPGRNLVAMPDGVSFETAALAEPLAVSWHAVRLALAALHPSMERRALVIGGGAIGLAAALALTAQGVTDVTIAEPSAARRAFLSDRCGQRAVDKAEGAWPLVIDAVGYAATRALASAAAAPGGVIAHVGLGEDTGGLDIRRMTLQEITFIGTYTYTAQDFRDTAQAIFDGRLGPLDWTEQRPLAEGSAAFRDLRAGTVAAPKIILLPQT</sequence>
<dbReference type="InterPro" id="IPR013149">
    <property type="entry name" value="ADH-like_C"/>
</dbReference>
<keyword evidence="3" id="KW-0479">Metal-binding</keyword>
<dbReference type="Pfam" id="PF08240">
    <property type="entry name" value="ADH_N"/>
    <property type="match status" value="1"/>
</dbReference>
<dbReference type="PANTHER" id="PTHR43161">
    <property type="entry name" value="SORBITOL DEHYDROGENASE"/>
    <property type="match status" value="1"/>
</dbReference>
<proteinExistence type="inferred from homology"/>
<evidence type="ECO:0000256" key="1">
    <source>
        <dbReference type="ARBA" id="ARBA00001947"/>
    </source>
</evidence>
<evidence type="ECO:0000259" key="6">
    <source>
        <dbReference type="SMART" id="SM00829"/>
    </source>
</evidence>
<comment type="cofactor">
    <cofactor evidence="1">
        <name>Zn(2+)</name>
        <dbReference type="ChEBI" id="CHEBI:29105"/>
    </cofactor>
</comment>
<evidence type="ECO:0000256" key="2">
    <source>
        <dbReference type="ARBA" id="ARBA00008072"/>
    </source>
</evidence>
<reference evidence="7" key="1">
    <citation type="submission" date="2021-06" db="EMBL/GenBank/DDBJ databases">
        <title>Thalassococcus sp. CAU 1522 isolated from sea sand, Republic of Korea.</title>
        <authorList>
            <person name="Kim W."/>
        </authorList>
    </citation>
    <scope>NUCLEOTIDE SEQUENCE</scope>
    <source>
        <strain evidence="7">CAU 1522</strain>
    </source>
</reference>
<accession>A0ABS6N503</accession>
<keyword evidence="8" id="KW-1185">Reference proteome</keyword>
<evidence type="ECO:0000313" key="8">
    <source>
        <dbReference type="Proteomes" id="UP001166293"/>
    </source>
</evidence>
<dbReference type="EMBL" id="JAHRWL010000001">
    <property type="protein sequence ID" value="MBV2358757.1"/>
    <property type="molecule type" value="Genomic_DNA"/>
</dbReference>
<feature type="domain" description="Enoyl reductase (ER)" evidence="6">
    <location>
        <begin position="8"/>
        <end position="322"/>
    </location>
</feature>
<dbReference type="PANTHER" id="PTHR43161:SF23">
    <property type="entry name" value="(R,R)-BUTANEDIOL DEHYDROGENASE-RELATED"/>
    <property type="match status" value="1"/>
</dbReference>
<gene>
    <name evidence="7" type="ORF">KUH32_03145</name>
</gene>
<evidence type="ECO:0000256" key="3">
    <source>
        <dbReference type="ARBA" id="ARBA00022723"/>
    </source>
</evidence>
<keyword evidence="5" id="KW-0560">Oxidoreductase</keyword>